<feature type="signal peptide" evidence="1">
    <location>
        <begin position="1"/>
        <end position="16"/>
    </location>
</feature>
<dbReference type="PROSITE" id="PS51257">
    <property type="entry name" value="PROKAR_LIPOPROTEIN"/>
    <property type="match status" value="1"/>
</dbReference>
<evidence type="ECO:0008006" key="6">
    <source>
        <dbReference type="Google" id="ProtNLM"/>
    </source>
</evidence>
<keyword evidence="4" id="KW-1185">Reference proteome</keyword>
<name>A0A8I0KGW3_9ACTN</name>
<dbReference type="Proteomes" id="UP000659061">
    <property type="component" value="Unassembled WGS sequence"/>
</dbReference>
<feature type="chain" id="PRO_5039571352" description="Lipoprotein" evidence="1">
    <location>
        <begin position="17"/>
        <end position="259"/>
    </location>
</feature>
<reference evidence="3 4" key="1">
    <citation type="submission" date="2020-07" db="EMBL/GenBank/DDBJ databases">
        <title>Sequencing the genomes of 1000 actinobacteria strains.</title>
        <authorList>
            <person name="Klenk H.-P."/>
        </authorList>
    </citation>
    <scope>NUCLEOTIDE SEQUENCE [LARGE SCALE GENOMIC DNA]</scope>
    <source>
        <strain evidence="3 4">DSM 19087</strain>
    </source>
</reference>
<dbReference type="EMBL" id="JACWMT010000001">
    <property type="protein sequence ID" value="MBD1270171.1"/>
    <property type="molecule type" value="Genomic_DNA"/>
</dbReference>
<gene>
    <name evidence="3" type="ORF">BJ975_002547</name>
    <name evidence="2" type="ORF">IDH50_08005</name>
</gene>
<reference evidence="2" key="2">
    <citation type="submission" date="2020-09" db="EMBL/GenBank/DDBJ databases">
        <title>Novel species in genus Aeromicrobium.</title>
        <authorList>
            <person name="Zhang G."/>
        </authorList>
    </citation>
    <scope>NUCLEOTIDE SEQUENCE</scope>
    <source>
        <strain evidence="2">SSW1-57</strain>
    </source>
</reference>
<evidence type="ECO:0000313" key="3">
    <source>
        <dbReference type="EMBL" id="NYI39172.1"/>
    </source>
</evidence>
<organism evidence="2 5">
    <name type="scientific">Aeromicrobium tamlense</name>
    <dbReference type="NCBI Taxonomy" id="375541"/>
    <lineage>
        <taxon>Bacteria</taxon>
        <taxon>Bacillati</taxon>
        <taxon>Actinomycetota</taxon>
        <taxon>Actinomycetes</taxon>
        <taxon>Propionibacteriales</taxon>
        <taxon>Nocardioidaceae</taxon>
        <taxon>Aeromicrobium</taxon>
    </lineage>
</organism>
<dbReference type="RefSeq" id="WP_179426536.1">
    <property type="nucleotide sequence ID" value="NZ_BAAAMP010000002.1"/>
</dbReference>
<dbReference type="Proteomes" id="UP000587211">
    <property type="component" value="Unassembled WGS sequence"/>
</dbReference>
<evidence type="ECO:0000313" key="2">
    <source>
        <dbReference type="EMBL" id="MBD1270171.1"/>
    </source>
</evidence>
<accession>A0A8I0KGW3</accession>
<dbReference type="AlphaFoldDB" id="A0A8I0KGW3"/>
<comment type="caution">
    <text evidence="2">The sequence shown here is derived from an EMBL/GenBank/DDBJ whole genome shotgun (WGS) entry which is preliminary data.</text>
</comment>
<evidence type="ECO:0000313" key="4">
    <source>
        <dbReference type="Proteomes" id="UP000587211"/>
    </source>
</evidence>
<dbReference type="EMBL" id="JACBZN010000001">
    <property type="protein sequence ID" value="NYI39172.1"/>
    <property type="molecule type" value="Genomic_DNA"/>
</dbReference>
<keyword evidence="1" id="KW-0732">Signal</keyword>
<evidence type="ECO:0000313" key="5">
    <source>
        <dbReference type="Proteomes" id="UP000659061"/>
    </source>
</evidence>
<proteinExistence type="predicted"/>
<evidence type="ECO:0000256" key="1">
    <source>
        <dbReference type="SAM" id="SignalP"/>
    </source>
</evidence>
<sequence>MRRPVLLLVLVTFVLAGCTGGSDEPEETAATPDPQPAPTQQITLDDLGIAGWPAPDGAIPEPPARPDGVSAAEYEEMTDAVATWGLQAATDPGAVGEDLPKSLVAAIDDAADAQTEPALARATVLDPDLELRDTRMTAVWETSQDAGSVDLSLQTRTAYEVENDEGLVRVIGVLRTQGVIASDGADEWGTLTGWQEFGAADCAIVLDGFLTPGGDSDDQVTDLTQFAEIGNGDEAVTPALPEEDQVDEDFARACRAGRV</sequence>
<protein>
    <recommendedName>
        <fullName evidence="6">Lipoprotein</fullName>
    </recommendedName>
</protein>